<name>A0A2H3C2L4_9AGAR</name>
<organism evidence="1 2">
    <name type="scientific">Armillaria solidipes</name>
    <dbReference type="NCBI Taxonomy" id="1076256"/>
    <lineage>
        <taxon>Eukaryota</taxon>
        <taxon>Fungi</taxon>
        <taxon>Dikarya</taxon>
        <taxon>Basidiomycota</taxon>
        <taxon>Agaricomycotina</taxon>
        <taxon>Agaricomycetes</taxon>
        <taxon>Agaricomycetidae</taxon>
        <taxon>Agaricales</taxon>
        <taxon>Marasmiineae</taxon>
        <taxon>Physalacriaceae</taxon>
        <taxon>Armillaria</taxon>
    </lineage>
</organism>
<evidence type="ECO:0000313" key="1">
    <source>
        <dbReference type="EMBL" id="PBK72568.1"/>
    </source>
</evidence>
<protein>
    <submittedName>
        <fullName evidence="1">Uncharacterized protein</fullName>
    </submittedName>
</protein>
<dbReference type="Proteomes" id="UP000218334">
    <property type="component" value="Unassembled WGS sequence"/>
</dbReference>
<gene>
    <name evidence="1" type="ORF">ARMSODRAFT_973141</name>
</gene>
<reference evidence="2" key="1">
    <citation type="journal article" date="2017" name="Nat. Ecol. Evol.">
        <title>Genome expansion and lineage-specific genetic innovations in the forest pathogenic fungi Armillaria.</title>
        <authorList>
            <person name="Sipos G."/>
            <person name="Prasanna A.N."/>
            <person name="Walter M.C."/>
            <person name="O'Connor E."/>
            <person name="Balint B."/>
            <person name="Krizsan K."/>
            <person name="Kiss B."/>
            <person name="Hess J."/>
            <person name="Varga T."/>
            <person name="Slot J."/>
            <person name="Riley R."/>
            <person name="Boka B."/>
            <person name="Rigling D."/>
            <person name="Barry K."/>
            <person name="Lee J."/>
            <person name="Mihaltcheva S."/>
            <person name="LaButti K."/>
            <person name="Lipzen A."/>
            <person name="Waldron R."/>
            <person name="Moloney N.M."/>
            <person name="Sperisen C."/>
            <person name="Kredics L."/>
            <person name="Vagvoelgyi C."/>
            <person name="Patrignani A."/>
            <person name="Fitzpatrick D."/>
            <person name="Nagy I."/>
            <person name="Doyle S."/>
            <person name="Anderson J.B."/>
            <person name="Grigoriev I.V."/>
            <person name="Gueldener U."/>
            <person name="Muensterkoetter M."/>
            <person name="Nagy L.G."/>
        </authorList>
    </citation>
    <scope>NUCLEOTIDE SEQUENCE [LARGE SCALE GENOMIC DNA]</scope>
    <source>
        <strain evidence="2">28-4</strain>
    </source>
</reference>
<keyword evidence="2" id="KW-1185">Reference proteome</keyword>
<accession>A0A2H3C2L4</accession>
<evidence type="ECO:0000313" key="2">
    <source>
        <dbReference type="Proteomes" id="UP000218334"/>
    </source>
</evidence>
<sequence>MSERGPDIRLIHSCYHTTGLVAKVVWVSPVSHRQTTNRPIDRMDGRSVSVFGYIVNFLYNPNNELTRAYKGGLICNQVSKFSSKQHLPSNNVAGLVLFLLTPGRLRLELGIQVALTWNLLTLIPIFGAYLGIVHETTTSALTRVLVTILMSSSDLSSRITPITPRPESWRLMAPIQNVNIRNNIWASEPLRCIYDLFRPEQWLYRLVKYSSLLHRMRALGRLRLVGMKAIVA</sequence>
<dbReference type="EMBL" id="KZ293422">
    <property type="protein sequence ID" value="PBK72568.1"/>
    <property type="molecule type" value="Genomic_DNA"/>
</dbReference>
<dbReference type="AlphaFoldDB" id="A0A2H3C2L4"/>
<proteinExistence type="predicted"/>